<proteinExistence type="predicted"/>
<evidence type="ECO:0000259" key="3">
    <source>
        <dbReference type="PROSITE" id="PS51352"/>
    </source>
</evidence>
<dbReference type="SUPFAM" id="SSF52833">
    <property type="entry name" value="Thioredoxin-like"/>
    <property type="match status" value="1"/>
</dbReference>
<keyword evidence="2" id="KW-0732">Signal</keyword>
<protein>
    <submittedName>
        <fullName evidence="4">TlpA family protein disulfide reductase</fullName>
    </submittedName>
</protein>
<evidence type="ECO:0000256" key="1">
    <source>
        <dbReference type="ARBA" id="ARBA00023284"/>
    </source>
</evidence>
<dbReference type="EMBL" id="SMRS01000003">
    <property type="protein sequence ID" value="KAA0875442.1"/>
    <property type="molecule type" value="Genomic_DNA"/>
</dbReference>
<dbReference type="GO" id="GO:0015036">
    <property type="term" value="F:disulfide oxidoreductase activity"/>
    <property type="evidence" value="ECO:0007669"/>
    <property type="project" value="UniProtKB-ARBA"/>
</dbReference>
<dbReference type="InterPro" id="IPR036249">
    <property type="entry name" value="Thioredoxin-like_sf"/>
</dbReference>
<name>A0A5A9W4A0_9GAMM</name>
<evidence type="ECO:0000313" key="4">
    <source>
        <dbReference type="EMBL" id="KAA0875442.1"/>
    </source>
</evidence>
<dbReference type="PANTHER" id="PTHR42852">
    <property type="entry name" value="THIOL:DISULFIDE INTERCHANGE PROTEIN DSBE"/>
    <property type="match status" value="1"/>
</dbReference>
<organism evidence="4 5">
    <name type="scientific">Nitrincola tapanii</name>
    <dbReference type="NCBI Taxonomy" id="1708751"/>
    <lineage>
        <taxon>Bacteria</taxon>
        <taxon>Pseudomonadati</taxon>
        <taxon>Pseudomonadota</taxon>
        <taxon>Gammaproteobacteria</taxon>
        <taxon>Oceanospirillales</taxon>
        <taxon>Oceanospirillaceae</taxon>
        <taxon>Nitrincola</taxon>
    </lineage>
</organism>
<dbReference type="Proteomes" id="UP000325302">
    <property type="component" value="Unassembled WGS sequence"/>
</dbReference>
<feature type="domain" description="Thioredoxin" evidence="3">
    <location>
        <begin position="30"/>
        <end position="172"/>
    </location>
</feature>
<dbReference type="OrthoDB" id="9799347at2"/>
<dbReference type="Gene3D" id="3.40.30.10">
    <property type="entry name" value="Glutaredoxin"/>
    <property type="match status" value="1"/>
</dbReference>
<keyword evidence="5" id="KW-1185">Reference proteome</keyword>
<dbReference type="CDD" id="cd02966">
    <property type="entry name" value="TlpA_like_family"/>
    <property type="match status" value="1"/>
</dbReference>
<comment type="caution">
    <text evidence="4">The sequence shown here is derived from an EMBL/GenBank/DDBJ whole genome shotgun (WGS) entry which is preliminary data.</text>
</comment>
<evidence type="ECO:0000313" key="5">
    <source>
        <dbReference type="Proteomes" id="UP000325302"/>
    </source>
</evidence>
<dbReference type="AlphaFoldDB" id="A0A5A9W4A0"/>
<feature type="chain" id="PRO_5023133328" evidence="2">
    <location>
        <begin position="26"/>
        <end position="176"/>
    </location>
</feature>
<feature type="signal peptide" evidence="2">
    <location>
        <begin position="1"/>
        <end position="25"/>
    </location>
</feature>
<dbReference type="GO" id="GO:0016209">
    <property type="term" value="F:antioxidant activity"/>
    <property type="evidence" value="ECO:0007669"/>
    <property type="project" value="InterPro"/>
</dbReference>
<dbReference type="InterPro" id="IPR000866">
    <property type="entry name" value="AhpC/TSA"/>
</dbReference>
<dbReference type="Pfam" id="PF00578">
    <property type="entry name" value="AhpC-TSA"/>
    <property type="match status" value="1"/>
</dbReference>
<dbReference type="InterPro" id="IPR013766">
    <property type="entry name" value="Thioredoxin_domain"/>
</dbReference>
<dbReference type="PANTHER" id="PTHR42852:SF18">
    <property type="entry name" value="CHROMOSOME UNDETERMINED SCAFFOLD_47, WHOLE GENOME SHOTGUN SEQUENCE"/>
    <property type="match status" value="1"/>
</dbReference>
<sequence>MRPRSFFNALLIGLLLLGGSSHALALSLVKPAPEEAQALSFQDLQGQTFQFTDYADQVLVVNFWATWCPPCVKELPSFQRLQETLQEEAFQVILINVGESPEQVVAFLQDLEQPITLPQGLDENWKGFGQLGLRGLPSTLIYDRQGKLVERVLGEKEWDAPEIVTPLRRLLTQSDD</sequence>
<dbReference type="PROSITE" id="PS00194">
    <property type="entry name" value="THIOREDOXIN_1"/>
    <property type="match status" value="1"/>
</dbReference>
<evidence type="ECO:0000256" key="2">
    <source>
        <dbReference type="SAM" id="SignalP"/>
    </source>
</evidence>
<dbReference type="InterPro" id="IPR050553">
    <property type="entry name" value="Thioredoxin_ResA/DsbE_sf"/>
</dbReference>
<reference evidence="4 5" key="1">
    <citation type="submission" date="2019-03" db="EMBL/GenBank/DDBJ databases">
        <title>Nitrincola sp. nov. isolated from an Indian soda lake.</title>
        <authorList>
            <person name="Joshi A."/>
            <person name="Thite S.V."/>
            <person name="Joseph N."/>
            <person name="Dhotre D."/>
            <person name="Moorthy M."/>
            <person name="Shouche Y.S."/>
        </authorList>
    </citation>
    <scope>NUCLEOTIDE SEQUENCE [LARGE SCALE GENOMIC DNA]</scope>
    <source>
        <strain evidence="4 5">MEB193</strain>
    </source>
</reference>
<accession>A0A5A9W4A0</accession>
<gene>
    <name evidence="4" type="ORF">E1H14_05535</name>
</gene>
<dbReference type="RefSeq" id="WP_149390449.1">
    <property type="nucleotide sequence ID" value="NZ_SMRS01000003.1"/>
</dbReference>
<dbReference type="InterPro" id="IPR017937">
    <property type="entry name" value="Thioredoxin_CS"/>
</dbReference>
<dbReference type="PROSITE" id="PS51352">
    <property type="entry name" value="THIOREDOXIN_2"/>
    <property type="match status" value="1"/>
</dbReference>
<keyword evidence="1" id="KW-0676">Redox-active center</keyword>